<evidence type="ECO:0000313" key="1">
    <source>
        <dbReference type="EMBL" id="KKN55703.1"/>
    </source>
</evidence>
<protein>
    <submittedName>
        <fullName evidence="1">Uncharacterized protein</fullName>
    </submittedName>
</protein>
<dbReference type="AlphaFoldDB" id="A0A0F9UQ16"/>
<comment type="caution">
    <text evidence="1">The sequence shown here is derived from an EMBL/GenBank/DDBJ whole genome shotgun (WGS) entry which is preliminary data.</text>
</comment>
<dbReference type="EMBL" id="LAZR01000875">
    <property type="protein sequence ID" value="KKN55703.1"/>
    <property type="molecule type" value="Genomic_DNA"/>
</dbReference>
<proteinExistence type="predicted"/>
<organism evidence="1">
    <name type="scientific">marine sediment metagenome</name>
    <dbReference type="NCBI Taxonomy" id="412755"/>
    <lineage>
        <taxon>unclassified sequences</taxon>
        <taxon>metagenomes</taxon>
        <taxon>ecological metagenomes</taxon>
    </lineage>
</organism>
<accession>A0A0F9UQ16</accession>
<name>A0A0F9UQ16_9ZZZZ</name>
<reference evidence="1" key="1">
    <citation type="journal article" date="2015" name="Nature">
        <title>Complex archaea that bridge the gap between prokaryotes and eukaryotes.</title>
        <authorList>
            <person name="Spang A."/>
            <person name="Saw J.H."/>
            <person name="Jorgensen S.L."/>
            <person name="Zaremba-Niedzwiedzka K."/>
            <person name="Martijn J."/>
            <person name="Lind A.E."/>
            <person name="van Eijk R."/>
            <person name="Schleper C."/>
            <person name="Guy L."/>
            <person name="Ettema T.J."/>
        </authorList>
    </citation>
    <scope>NUCLEOTIDE SEQUENCE</scope>
</reference>
<gene>
    <name evidence="1" type="ORF">LCGC14_0580050</name>
</gene>
<sequence length="74" mass="8451">MKCQDCKQEMKEADNCTKTTIEGVPRNSEYFDIGERCHDCNIVNKKGNFHHLGCDVERCPKCGNQLISCGCFEF</sequence>